<dbReference type="InterPro" id="IPR006480">
    <property type="entry name" value="Phage_holin_4_1"/>
</dbReference>
<keyword evidence="2 5" id="KW-0812">Transmembrane</keyword>
<sequence length="171" mass="18070">MVILPLIVPGCCSIRLNFRGEAMEKAVCSIKDFLPGTGGAGAVVGGVSSVAGLIVTHLFGGWSVGLEGLVIAMIIDYITGVSASFFCPALSLDSRIGFRGIVKKVLILLMVSMGHIMDAVIGTELVMPMVLYFYLANECLSITENIANAGVPIPNRLKSTLKQVGEGRLKR</sequence>
<keyword evidence="7" id="KW-1185">Reference proteome</keyword>
<organism evidence="6 7">
    <name type="scientific">Anaerovibrio slackiae</name>
    <dbReference type="NCBI Taxonomy" id="2652309"/>
    <lineage>
        <taxon>Bacteria</taxon>
        <taxon>Bacillati</taxon>
        <taxon>Bacillota</taxon>
        <taxon>Negativicutes</taxon>
        <taxon>Selenomonadales</taxon>
        <taxon>Selenomonadaceae</taxon>
        <taxon>Anaerovibrio</taxon>
    </lineage>
</organism>
<keyword evidence="3 5" id="KW-1133">Transmembrane helix</keyword>
<feature type="transmembrane region" description="Helical" evidence="5">
    <location>
        <begin position="105"/>
        <end position="135"/>
    </location>
</feature>
<evidence type="ECO:0000256" key="1">
    <source>
        <dbReference type="ARBA" id="ARBA00004141"/>
    </source>
</evidence>
<dbReference type="Pfam" id="PF05105">
    <property type="entry name" value="Phage_holin_4_1"/>
    <property type="match status" value="1"/>
</dbReference>
<evidence type="ECO:0000313" key="7">
    <source>
        <dbReference type="Proteomes" id="UP000433181"/>
    </source>
</evidence>
<gene>
    <name evidence="6" type="ORF">FYJ84_09550</name>
</gene>
<dbReference type="EMBL" id="VUNR01000018">
    <property type="protein sequence ID" value="MSU09228.1"/>
    <property type="molecule type" value="Genomic_DNA"/>
</dbReference>
<dbReference type="GO" id="GO:0016020">
    <property type="term" value="C:membrane"/>
    <property type="evidence" value="ECO:0007669"/>
    <property type="project" value="UniProtKB-SubCell"/>
</dbReference>
<dbReference type="AlphaFoldDB" id="A0A6I2UCI8"/>
<evidence type="ECO:0000256" key="2">
    <source>
        <dbReference type="ARBA" id="ARBA00022692"/>
    </source>
</evidence>
<dbReference type="NCBIfam" id="TIGR01593">
    <property type="entry name" value="holin_tox_secr"/>
    <property type="match status" value="1"/>
</dbReference>
<proteinExistence type="predicted"/>
<comment type="caution">
    <text evidence="6">The sequence shown here is derived from an EMBL/GenBank/DDBJ whole genome shotgun (WGS) entry which is preliminary data.</text>
</comment>
<evidence type="ECO:0000256" key="3">
    <source>
        <dbReference type="ARBA" id="ARBA00022989"/>
    </source>
</evidence>
<accession>A0A6I2UCI8</accession>
<feature type="transmembrane region" description="Helical" evidence="5">
    <location>
        <begin position="40"/>
        <end position="62"/>
    </location>
</feature>
<evidence type="ECO:0000313" key="6">
    <source>
        <dbReference type="EMBL" id="MSU09228.1"/>
    </source>
</evidence>
<keyword evidence="4 5" id="KW-0472">Membrane</keyword>
<feature type="transmembrane region" description="Helical" evidence="5">
    <location>
        <begin position="68"/>
        <end position="93"/>
    </location>
</feature>
<evidence type="ECO:0000256" key="5">
    <source>
        <dbReference type="SAM" id="Phobius"/>
    </source>
</evidence>
<name>A0A6I2UCI8_9FIRM</name>
<evidence type="ECO:0000256" key="4">
    <source>
        <dbReference type="ARBA" id="ARBA00023136"/>
    </source>
</evidence>
<reference evidence="6 7" key="1">
    <citation type="submission" date="2019-08" db="EMBL/GenBank/DDBJ databases">
        <title>In-depth cultivation of the pig gut microbiome towards novel bacterial diversity and tailored functional studies.</title>
        <authorList>
            <person name="Wylensek D."/>
            <person name="Hitch T.C.A."/>
            <person name="Clavel T."/>
        </authorList>
    </citation>
    <scope>NUCLEOTIDE SEQUENCE [LARGE SCALE GENOMIC DNA]</scope>
    <source>
        <strain evidence="6 7">WCA-693-APC-5D-A</strain>
    </source>
</reference>
<dbReference type="Proteomes" id="UP000433181">
    <property type="component" value="Unassembled WGS sequence"/>
</dbReference>
<comment type="subcellular location">
    <subcellularLocation>
        <location evidence="1">Membrane</location>
        <topology evidence="1">Multi-pass membrane protein</topology>
    </subcellularLocation>
</comment>
<protein>
    <submittedName>
        <fullName evidence="6">Phage holin family protein</fullName>
    </submittedName>
</protein>